<sequence>MNIRRNTDEGVPIDARRGLRQNSILDIGWENKLVHTSRIIVTLDEIIKTDAYLEKGAKTFIMISMMCVALASVFTTILTEDLPSPETFMHVIIGFHFYLILCQSLLLIDASQTFLHRKKENLVLRTKPIWDNRRQNFLMYNNKMRENDTSRFAMLLRARKFERRKDTSVIKSHKFAAFCLAYNAEILLIRMGQLGFDPNLYLELEVSNESFRAVDGSISATCSSILYYIIYPFVRFVQALAWVIKRLRSCCSNGQQDDVNNSNEITDYKDLCRKILQPRPQFPEEMIRTEDEIKPKEKFFSNEQHVSLWGKEHLRNVLMSNSTGESEPIPLSAITKQGRFLPLQIEFAIIMSMMAVSIVQLLLGFLDEPWSAKITQVIVTACTFIFITGDLVLAYDSKLQLLSMDAENIELTSQPMDKSKSKVMIYNHRMQENDSATLGIIIRALKATKDPSISLERSHKLALTAIDYTLARLSCRIFESNVSVEAFQSLLVSEEDLHIISQQFSVGYDLVLPTATDVDNGNSVEAEVEVNVSVHPVSDDEEEEFQEEEEEVEEEEEDASVHVAIEHQV</sequence>
<keyword evidence="2" id="KW-0812">Transmembrane</keyword>
<dbReference type="AlphaFoldDB" id="A0A7S3V166"/>
<accession>A0A7S3V166</accession>
<evidence type="ECO:0000256" key="2">
    <source>
        <dbReference type="SAM" id="Phobius"/>
    </source>
</evidence>
<feature type="compositionally biased region" description="Acidic residues" evidence="1">
    <location>
        <begin position="539"/>
        <end position="558"/>
    </location>
</feature>
<feature type="transmembrane region" description="Helical" evidence="2">
    <location>
        <begin position="377"/>
        <end position="395"/>
    </location>
</feature>
<protein>
    <submittedName>
        <fullName evidence="3">Uncharacterized protein</fullName>
    </submittedName>
</protein>
<feature type="region of interest" description="Disordered" evidence="1">
    <location>
        <begin position="535"/>
        <end position="569"/>
    </location>
</feature>
<proteinExistence type="predicted"/>
<reference evidence="3" key="1">
    <citation type="submission" date="2021-01" db="EMBL/GenBank/DDBJ databases">
        <authorList>
            <person name="Corre E."/>
            <person name="Pelletier E."/>
            <person name="Niang G."/>
            <person name="Scheremetjew M."/>
            <person name="Finn R."/>
            <person name="Kale V."/>
            <person name="Holt S."/>
            <person name="Cochrane G."/>
            <person name="Meng A."/>
            <person name="Brown T."/>
            <person name="Cohen L."/>
        </authorList>
    </citation>
    <scope>NUCLEOTIDE SEQUENCE</scope>
    <source>
        <strain evidence="3">GSBS06</strain>
    </source>
</reference>
<evidence type="ECO:0000256" key="1">
    <source>
        <dbReference type="SAM" id="MobiDB-lite"/>
    </source>
</evidence>
<dbReference type="EMBL" id="HBIN01020068">
    <property type="protein sequence ID" value="CAE0445299.1"/>
    <property type="molecule type" value="Transcribed_RNA"/>
</dbReference>
<feature type="transmembrane region" description="Helical" evidence="2">
    <location>
        <begin position="345"/>
        <end position="365"/>
    </location>
</feature>
<feature type="transmembrane region" description="Helical" evidence="2">
    <location>
        <begin position="90"/>
        <end position="108"/>
    </location>
</feature>
<gene>
    <name evidence="3" type="ORF">ASTO00021_LOCUS15318</name>
</gene>
<feature type="transmembrane region" description="Helical" evidence="2">
    <location>
        <begin position="60"/>
        <end position="78"/>
    </location>
</feature>
<keyword evidence="2" id="KW-1133">Transmembrane helix</keyword>
<name>A0A7S3V166_9STRA</name>
<keyword evidence="2" id="KW-0472">Membrane</keyword>
<evidence type="ECO:0000313" key="3">
    <source>
        <dbReference type="EMBL" id="CAE0445299.1"/>
    </source>
</evidence>
<organism evidence="3">
    <name type="scientific">Aplanochytrium stocchinoi</name>
    <dbReference type="NCBI Taxonomy" id="215587"/>
    <lineage>
        <taxon>Eukaryota</taxon>
        <taxon>Sar</taxon>
        <taxon>Stramenopiles</taxon>
        <taxon>Bigyra</taxon>
        <taxon>Labyrinthulomycetes</taxon>
        <taxon>Thraustochytrida</taxon>
        <taxon>Thraustochytriidae</taxon>
        <taxon>Aplanochytrium</taxon>
    </lineage>
</organism>